<comment type="caution">
    <text evidence="4">The sequence shown here is derived from an EMBL/GenBank/DDBJ whole genome shotgun (WGS) entry which is preliminary data.</text>
</comment>
<dbReference type="STRING" id="135208.A0A4Y9ZM74"/>
<dbReference type="EMBL" id="SFCI01001456">
    <property type="protein sequence ID" value="TFY75725.1"/>
    <property type="molecule type" value="Genomic_DNA"/>
</dbReference>
<dbReference type="InterPro" id="IPR013968">
    <property type="entry name" value="PKS_KR"/>
</dbReference>
<accession>A0A4Y9ZM74</accession>
<feature type="transmembrane region" description="Helical" evidence="2">
    <location>
        <begin position="18"/>
        <end position="36"/>
    </location>
</feature>
<evidence type="ECO:0000256" key="2">
    <source>
        <dbReference type="SAM" id="Phobius"/>
    </source>
</evidence>
<dbReference type="Pfam" id="PF08659">
    <property type="entry name" value="KR"/>
    <property type="match status" value="1"/>
</dbReference>
<evidence type="ECO:0000313" key="5">
    <source>
        <dbReference type="Proteomes" id="UP000298061"/>
    </source>
</evidence>
<organism evidence="4 5">
    <name type="scientific">Hericium alpestre</name>
    <dbReference type="NCBI Taxonomy" id="135208"/>
    <lineage>
        <taxon>Eukaryota</taxon>
        <taxon>Fungi</taxon>
        <taxon>Dikarya</taxon>
        <taxon>Basidiomycota</taxon>
        <taxon>Agaricomycotina</taxon>
        <taxon>Agaricomycetes</taxon>
        <taxon>Russulales</taxon>
        <taxon>Hericiaceae</taxon>
        <taxon>Hericium</taxon>
    </lineage>
</organism>
<gene>
    <name evidence="4" type="ORF">EWM64_g8283</name>
</gene>
<dbReference type="PANTHER" id="PTHR43157">
    <property type="entry name" value="PHOSPHATIDYLINOSITOL-GLYCAN BIOSYNTHESIS CLASS F PROTEIN-RELATED"/>
    <property type="match status" value="1"/>
</dbReference>
<proteinExistence type="predicted"/>
<keyword evidence="2" id="KW-0472">Membrane</keyword>
<keyword evidence="2" id="KW-1133">Transmembrane helix</keyword>
<dbReference type="AlphaFoldDB" id="A0A4Y9ZM74"/>
<dbReference type="InterPro" id="IPR036291">
    <property type="entry name" value="NAD(P)-bd_dom_sf"/>
</dbReference>
<protein>
    <recommendedName>
        <fullName evidence="3">Ketoreductase (KR) domain-containing protein</fullName>
    </recommendedName>
</protein>
<dbReference type="Gene3D" id="3.40.50.720">
    <property type="entry name" value="NAD(P)-binding Rossmann-like Domain"/>
    <property type="match status" value="1"/>
</dbReference>
<sequence length="140" mass="15248">MVLKILYNVGPSVLPSKYYTHAVLALVTLVTIYTYAQGRKTNRERDLHGRTIIVTGAFTPIGLTLLDALARRGAHLIALSSEPIDTGSPAVLIPLLRSTTNNENIYAEHCDLASPTSIRAFCAGFLKGDENRLDAIIFAH</sequence>
<dbReference type="Proteomes" id="UP000298061">
    <property type="component" value="Unassembled WGS sequence"/>
</dbReference>
<feature type="non-terminal residue" evidence="4">
    <location>
        <position position="140"/>
    </location>
</feature>
<dbReference type="SUPFAM" id="SSF51735">
    <property type="entry name" value="NAD(P)-binding Rossmann-fold domains"/>
    <property type="match status" value="1"/>
</dbReference>
<dbReference type="GO" id="GO:0016491">
    <property type="term" value="F:oxidoreductase activity"/>
    <property type="evidence" value="ECO:0007669"/>
    <property type="project" value="UniProtKB-KW"/>
</dbReference>
<keyword evidence="1" id="KW-0560">Oxidoreductase</keyword>
<reference evidence="4 5" key="1">
    <citation type="submission" date="2019-02" db="EMBL/GenBank/DDBJ databases">
        <title>Genome sequencing of the rare red list fungi Hericium alpestre (H. flagellum).</title>
        <authorList>
            <person name="Buettner E."/>
            <person name="Kellner H."/>
        </authorList>
    </citation>
    <scope>NUCLEOTIDE SEQUENCE [LARGE SCALE GENOMIC DNA]</scope>
    <source>
        <strain evidence="4 5">DSM 108284</strain>
    </source>
</reference>
<evidence type="ECO:0000259" key="3">
    <source>
        <dbReference type="Pfam" id="PF08659"/>
    </source>
</evidence>
<dbReference type="OrthoDB" id="191979at2759"/>
<name>A0A4Y9ZM74_9AGAM</name>
<keyword evidence="5" id="KW-1185">Reference proteome</keyword>
<dbReference type="PANTHER" id="PTHR43157:SF31">
    <property type="entry name" value="PHOSPHATIDYLINOSITOL-GLYCAN BIOSYNTHESIS CLASS F PROTEIN"/>
    <property type="match status" value="1"/>
</dbReference>
<evidence type="ECO:0000313" key="4">
    <source>
        <dbReference type="EMBL" id="TFY75725.1"/>
    </source>
</evidence>
<feature type="domain" description="Ketoreductase (KR)" evidence="3">
    <location>
        <begin position="51"/>
        <end position="136"/>
    </location>
</feature>
<keyword evidence="2" id="KW-0812">Transmembrane</keyword>
<evidence type="ECO:0000256" key="1">
    <source>
        <dbReference type="ARBA" id="ARBA00023002"/>
    </source>
</evidence>